<accession>A0A3P8EAJ4</accession>
<accession>A0A183GNF2</accession>
<dbReference type="EMBL" id="UZAH01036019">
    <property type="protein sequence ID" value="VDP43588.1"/>
    <property type="molecule type" value="Genomic_DNA"/>
</dbReference>
<reference evidence="3" key="2">
    <citation type="submission" date="2019-09" db="UniProtKB">
        <authorList>
            <consortium name="WormBaseParasite"/>
        </authorList>
    </citation>
    <scope>IDENTIFICATION</scope>
</reference>
<name>A0A183GNF2_HELPZ</name>
<dbReference type="AlphaFoldDB" id="A0A183GNF2"/>
<organism evidence="2 3">
    <name type="scientific">Heligmosomoides polygyrus</name>
    <name type="common">Parasitic roundworm</name>
    <dbReference type="NCBI Taxonomy" id="6339"/>
    <lineage>
        <taxon>Eukaryota</taxon>
        <taxon>Metazoa</taxon>
        <taxon>Ecdysozoa</taxon>
        <taxon>Nematoda</taxon>
        <taxon>Chromadorea</taxon>
        <taxon>Rhabditida</taxon>
        <taxon>Rhabditina</taxon>
        <taxon>Rhabditomorpha</taxon>
        <taxon>Strongyloidea</taxon>
        <taxon>Heligmosomidae</taxon>
        <taxon>Heligmosomoides</taxon>
    </lineage>
</organism>
<evidence type="ECO:0000313" key="3">
    <source>
        <dbReference type="WBParaSite" id="HPBE_0002422201-mRNA-1"/>
    </source>
</evidence>
<dbReference type="Proteomes" id="UP000050761">
    <property type="component" value="Unassembled WGS sequence"/>
</dbReference>
<reference evidence="1 2" key="1">
    <citation type="submission" date="2018-11" db="EMBL/GenBank/DDBJ databases">
        <authorList>
            <consortium name="Pathogen Informatics"/>
        </authorList>
    </citation>
    <scope>NUCLEOTIDE SEQUENCE [LARGE SCALE GENOMIC DNA]</scope>
</reference>
<gene>
    <name evidence="1" type="ORF">HPBE_LOCUS24221</name>
</gene>
<dbReference type="WBParaSite" id="HPBE_0002422201-mRNA-1">
    <property type="protein sequence ID" value="HPBE_0002422201-mRNA-1"/>
    <property type="gene ID" value="HPBE_0002422201"/>
</dbReference>
<evidence type="ECO:0000313" key="1">
    <source>
        <dbReference type="EMBL" id="VDP43588.1"/>
    </source>
</evidence>
<sequence>MTWLLTAKALAEGCNTEVMKFRTLADGQGHEESLADDQSHEERKFITEMMKFRSLADAQGHEASLPLRG</sequence>
<protein>
    <submittedName>
        <fullName evidence="1 3">Uncharacterized protein</fullName>
    </submittedName>
</protein>
<proteinExistence type="predicted"/>
<evidence type="ECO:0000313" key="2">
    <source>
        <dbReference type="Proteomes" id="UP000050761"/>
    </source>
</evidence>
<keyword evidence="2" id="KW-1185">Reference proteome</keyword>